<dbReference type="GO" id="GO:0009611">
    <property type="term" value="P:response to wounding"/>
    <property type="evidence" value="ECO:0007669"/>
    <property type="project" value="Ensembl"/>
</dbReference>
<dbReference type="GO" id="GO:0010574">
    <property type="term" value="P:regulation of vascular endothelial growth factor production"/>
    <property type="evidence" value="ECO:0007669"/>
    <property type="project" value="Ensembl"/>
</dbReference>
<comment type="similarity">
    <text evidence="2 8">Belongs to the intercrine beta (chemokine CC) family.</text>
</comment>
<dbReference type="GO" id="GO:0071346">
    <property type="term" value="P:cellular response to type II interferon"/>
    <property type="evidence" value="ECO:0007669"/>
    <property type="project" value="Ensembl"/>
</dbReference>
<dbReference type="FunFam" id="2.40.50.40:FF:000002">
    <property type="entry name" value="C-C motif chemokine"/>
    <property type="match status" value="1"/>
</dbReference>
<sequence>QVSATSLLCLLLTAAACSLHVLAQPDAVNAPLTCCYMFAIKKIPEKRLESYKRITNSKCPREAVIFITKLKREICADPKQEWVQTYTRKLDQNQARSETTTVTKIASTVRSSAPLNANLTHRPTVNASTTTFPTARSRTSRVTSMIVN</sequence>
<dbReference type="GO" id="GO:0090026">
    <property type="term" value="P:positive regulation of monocyte chemotaxis"/>
    <property type="evidence" value="ECO:0007669"/>
    <property type="project" value="Ensembl"/>
</dbReference>
<evidence type="ECO:0000313" key="10">
    <source>
        <dbReference type="Ensembl" id="ENSPEMP00000028593.1"/>
    </source>
</evidence>
<dbReference type="GO" id="GO:0019233">
    <property type="term" value="P:sensory perception of pain"/>
    <property type="evidence" value="ECO:0007669"/>
    <property type="project" value="Ensembl"/>
</dbReference>
<keyword evidence="5 8" id="KW-0964">Secreted</keyword>
<dbReference type="GO" id="GO:0035684">
    <property type="term" value="P:helper T cell extravasation"/>
    <property type="evidence" value="ECO:0007669"/>
    <property type="project" value="Ensembl"/>
</dbReference>
<dbReference type="GO" id="GO:0050870">
    <property type="term" value="P:positive regulation of T cell activation"/>
    <property type="evidence" value="ECO:0007669"/>
    <property type="project" value="Ensembl"/>
</dbReference>
<dbReference type="GO" id="GO:0010628">
    <property type="term" value="P:positive regulation of gene expression"/>
    <property type="evidence" value="ECO:0007669"/>
    <property type="project" value="Ensembl"/>
</dbReference>
<keyword evidence="4 8" id="KW-0202">Cytokine</keyword>
<dbReference type="GO" id="GO:0090265">
    <property type="term" value="P:positive regulation of immune complex clearance by monocytes and macrophages"/>
    <property type="evidence" value="ECO:0007669"/>
    <property type="project" value="Ensembl"/>
</dbReference>
<dbReference type="GO" id="GO:0010759">
    <property type="term" value="P:positive regulation of macrophage chemotaxis"/>
    <property type="evidence" value="ECO:0007669"/>
    <property type="project" value="Ensembl"/>
</dbReference>
<accession>A0A8C8U2T3</accession>
<evidence type="ECO:0000256" key="7">
    <source>
        <dbReference type="ARBA" id="ARBA00023157"/>
    </source>
</evidence>
<evidence type="ECO:0000256" key="5">
    <source>
        <dbReference type="ARBA" id="ARBA00022525"/>
    </source>
</evidence>
<feature type="domain" description="Chemokine interleukin-8-like" evidence="9">
    <location>
        <begin position="31"/>
        <end position="90"/>
    </location>
</feature>
<dbReference type="InterPro" id="IPR001811">
    <property type="entry name" value="Chemokine_IL8-like_dom"/>
</dbReference>
<name>A0A8C8U2T3_PERMB</name>
<dbReference type="InterPro" id="IPR000827">
    <property type="entry name" value="Chemokine_CC_CS"/>
</dbReference>
<dbReference type="GeneTree" id="ENSGT01130000278316"/>
<comment type="subcellular location">
    <subcellularLocation>
        <location evidence="1 8">Secreted</location>
    </subcellularLocation>
</comment>
<dbReference type="GO" id="GO:0042056">
    <property type="term" value="F:chemoattractant activity"/>
    <property type="evidence" value="ECO:0007669"/>
    <property type="project" value="Ensembl"/>
</dbReference>
<dbReference type="CDD" id="cd00272">
    <property type="entry name" value="Chemokine_CC"/>
    <property type="match status" value="1"/>
</dbReference>
<dbReference type="SUPFAM" id="SSF54117">
    <property type="entry name" value="Interleukin 8-like chemokines"/>
    <property type="match status" value="1"/>
</dbReference>
<dbReference type="PANTHER" id="PTHR12015">
    <property type="entry name" value="SMALL INDUCIBLE CYTOKINE A"/>
    <property type="match status" value="1"/>
</dbReference>
<dbReference type="GO" id="GO:2000427">
    <property type="term" value="P:positive regulation of apoptotic cell clearance"/>
    <property type="evidence" value="ECO:0007669"/>
    <property type="project" value="Ensembl"/>
</dbReference>
<dbReference type="GO" id="GO:0006954">
    <property type="term" value="P:inflammatory response"/>
    <property type="evidence" value="ECO:0007669"/>
    <property type="project" value="TreeGrafter"/>
</dbReference>
<dbReference type="GO" id="GO:0061844">
    <property type="term" value="P:antimicrobial humoral immune response mediated by antimicrobial peptide"/>
    <property type="evidence" value="ECO:0007669"/>
    <property type="project" value="TreeGrafter"/>
</dbReference>
<dbReference type="InterPro" id="IPR036048">
    <property type="entry name" value="Interleukin_8-like_sf"/>
</dbReference>
<dbReference type="GO" id="GO:0005615">
    <property type="term" value="C:extracellular space"/>
    <property type="evidence" value="ECO:0007669"/>
    <property type="project" value="UniProtKB-KW"/>
</dbReference>
<keyword evidence="3 8" id="KW-0145">Chemotaxis</keyword>
<dbReference type="GO" id="GO:0038148">
    <property type="term" value="P:chemokine (C-C motif) ligand 2 signaling pathway"/>
    <property type="evidence" value="ECO:0007669"/>
    <property type="project" value="Ensembl"/>
</dbReference>
<dbReference type="GO" id="GO:0071356">
    <property type="term" value="P:cellular response to tumor necrosis factor"/>
    <property type="evidence" value="ECO:0007669"/>
    <property type="project" value="Ensembl"/>
</dbReference>
<organism evidence="10 11">
    <name type="scientific">Peromyscus maniculatus bairdii</name>
    <name type="common">Prairie deer mouse</name>
    <dbReference type="NCBI Taxonomy" id="230844"/>
    <lineage>
        <taxon>Eukaryota</taxon>
        <taxon>Metazoa</taxon>
        <taxon>Chordata</taxon>
        <taxon>Craniata</taxon>
        <taxon>Vertebrata</taxon>
        <taxon>Euteleostomi</taxon>
        <taxon>Mammalia</taxon>
        <taxon>Eutheria</taxon>
        <taxon>Euarchontoglires</taxon>
        <taxon>Glires</taxon>
        <taxon>Rodentia</taxon>
        <taxon>Myomorpha</taxon>
        <taxon>Muroidea</taxon>
        <taxon>Cricetidae</taxon>
        <taxon>Neotominae</taxon>
        <taxon>Peromyscus</taxon>
    </lineage>
</organism>
<feature type="chain" id="PRO_5034720876" description="C-C motif chemokine" evidence="8">
    <location>
        <begin position="24"/>
        <end position="148"/>
    </location>
</feature>
<keyword evidence="6 8" id="KW-0732">Signal</keyword>
<dbReference type="GO" id="GO:0071222">
    <property type="term" value="P:cellular response to lipopolysaccharide"/>
    <property type="evidence" value="ECO:0007669"/>
    <property type="project" value="Ensembl"/>
</dbReference>
<dbReference type="Ensembl" id="ENSPEMT00000033016.2">
    <property type="protein sequence ID" value="ENSPEMP00000028593.1"/>
    <property type="gene ID" value="ENSPEMG00000024087.2"/>
</dbReference>
<evidence type="ECO:0000256" key="4">
    <source>
        <dbReference type="ARBA" id="ARBA00022514"/>
    </source>
</evidence>
<dbReference type="Pfam" id="PF00048">
    <property type="entry name" value="IL8"/>
    <property type="match status" value="1"/>
</dbReference>
<reference evidence="10" key="2">
    <citation type="submission" date="2025-08" db="UniProtKB">
        <authorList>
            <consortium name="Ensembl"/>
        </authorList>
    </citation>
    <scope>IDENTIFICATION</scope>
</reference>
<dbReference type="GO" id="GO:0016525">
    <property type="term" value="P:negative regulation of angiogenesis"/>
    <property type="evidence" value="ECO:0007669"/>
    <property type="project" value="Ensembl"/>
</dbReference>
<dbReference type="PANTHER" id="PTHR12015:SF117">
    <property type="entry name" value="C-C MOTIF CHEMOKINE 2"/>
    <property type="match status" value="1"/>
</dbReference>
<proteinExistence type="inferred from homology"/>
<keyword evidence="7" id="KW-1015">Disulfide bond</keyword>
<dbReference type="InterPro" id="IPR039809">
    <property type="entry name" value="Chemokine_b/g/d"/>
</dbReference>
<dbReference type="GO" id="GO:0051968">
    <property type="term" value="P:positive regulation of synaptic transmission, glutamatergic"/>
    <property type="evidence" value="ECO:0007669"/>
    <property type="project" value="Ensembl"/>
</dbReference>
<dbReference type="GO" id="GO:0097009">
    <property type="term" value="P:energy homeostasis"/>
    <property type="evidence" value="ECO:0007669"/>
    <property type="project" value="Ensembl"/>
</dbReference>
<dbReference type="Proteomes" id="UP000694547">
    <property type="component" value="Chromosome 8"/>
</dbReference>
<dbReference type="AlphaFoldDB" id="A0A8C8U2T3"/>
<reference evidence="10 11" key="1">
    <citation type="submission" date="2018-10" db="EMBL/GenBank/DDBJ databases">
        <title>Improved assembly of the deer mouse Peromyscus maniculatus genome.</title>
        <authorList>
            <person name="Lassance J.-M."/>
            <person name="Hoekstra H.E."/>
        </authorList>
    </citation>
    <scope>NUCLEOTIDE SEQUENCE [LARGE SCALE GENOMIC DNA]</scope>
</reference>
<dbReference type="GO" id="GO:0031727">
    <property type="term" value="F:CCR2 chemokine receptor binding"/>
    <property type="evidence" value="ECO:0007669"/>
    <property type="project" value="Ensembl"/>
</dbReference>
<evidence type="ECO:0000256" key="8">
    <source>
        <dbReference type="RuleBase" id="RU361150"/>
    </source>
</evidence>
<feature type="signal peptide" evidence="8">
    <location>
        <begin position="1"/>
        <end position="23"/>
    </location>
</feature>
<dbReference type="PROSITE" id="PS00472">
    <property type="entry name" value="SMALL_CYTOKINES_CC"/>
    <property type="match status" value="1"/>
</dbReference>
<dbReference type="GO" id="GO:0048245">
    <property type="term" value="P:eosinophil chemotaxis"/>
    <property type="evidence" value="ECO:0007669"/>
    <property type="project" value="TreeGrafter"/>
</dbReference>
<dbReference type="SMART" id="SM00199">
    <property type="entry name" value="SCY"/>
    <property type="match status" value="1"/>
</dbReference>
<evidence type="ECO:0000256" key="6">
    <source>
        <dbReference type="ARBA" id="ARBA00022729"/>
    </source>
</evidence>
<dbReference type="Gene3D" id="2.40.50.40">
    <property type="match status" value="1"/>
</dbReference>
<protein>
    <recommendedName>
        <fullName evidence="8">C-C motif chemokine</fullName>
    </recommendedName>
</protein>
<keyword evidence="11" id="KW-1185">Reference proteome</keyword>
<evidence type="ECO:0000256" key="1">
    <source>
        <dbReference type="ARBA" id="ARBA00004613"/>
    </source>
</evidence>
<reference evidence="10" key="3">
    <citation type="submission" date="2025-09" db="UniProtKB">
        <authorList>
            <consortium name="Ensembl"/>
        </authorList>
    </citation>
    <scope>IDENTIFICATION</scope>
</reference>
<evidence type="ECO:0000313" key="11">
    <source>
        <dbReference type="Proteomes" id="UP000694547"/>
    </source>
</evidence>
<evidence type="ECO:0000259" key="9">
    <source>
        <dbReference type="SMART" id="SM00199"/>
    </source>
</evidence>
<evidence type="ECO:0000256" key="3">
    <source>
        <dbReference type="ARBA" id="ARBA00022500"/>
    </source>
</evidence>
<dbReference type="GO" id="GO:0071347">
    <property type="term" value="P:cellular response to interleukin-1"/>
    <property type="evidence" value="ECO:0007669"/>
    <property type="project" value="Ensembl"/>
</dbReference>
<dbReference type="GO" id="GO:0008009">
    <property type="term" value="F:chemokine activity"/>
    <property type="evidence" value="ECO:0007669"/>
    <property type="project" value="InterPro"/>
</dbReference>
<evidence type="ECO:0000256" key="2">
    <source>
        <dbReference type="ARBA" id="ARBA00010868"/>
    </source>
</evidence>